<dbReference type="AlphaFoldDB" id="A0A9D2C4R6"/>
<organism evidence="3 4">
    <name type="scientific">Candidatus Eisenbergiella pullistercoris</name>
    <dbReference type="NCBI Taxonomy" id="2838555"/>
    <lineage>
        <taxon>Bacteria</taxon>
        <taxon>Bacillati</taxon>
        <taxon>Bacillota</taxon>
        <taxon>Clostridia</taxon>
        <taxon>Lachnospirales</taxon>
        <taxon>Lachnospiraceae</taxon>
        <taxon>Eisenbergiella</taxon>
    </lineage>
</organism>
<comment type="caution">
    <text evidence="3">The sequence shown here is derived from an EMBL/GenBank/DDBJ whole genome shotgun (WGS) entry which is preliminary data.</text>
</comment>
<keyword evidence="2" id="KW-0472">Membrane</keyword>
<dbReference type="NCBIfam" id="NF038403">
    <property type="entry name" value="perm_prefix_1"/>
    <property type="match status" value="1"/>
</dbReference>
<evidence type="ECO:0000256" key="1">
    <source>
        <dbReference type="SAM" id="MobiDB-lite"/>
    </source>
</evidence>
<feature type="transmembrane region" description="Helical" evidence="2">
    <location>
        <begin position="234"/>
        <end position="261"/>
    </location>
</feature>
<reference evidence="3" key="2">
    <citation type="submission" date="2021-04" db="EMBL/GenBank/DDBJ databases">
        <authorList>
            <person name="Gilroy R."/>
        </authorList>
    </citation>
    <scope>NUCLEOTIDE SEQUENCE</scope>
    <source>
        <strain evidence="3">ChiSxjej3B15-24422</strain>
    </source>
</reference>
<keyword evidence="2" id="KW-1133">Transmembrane helix</keyword>
<dbReference type="EMBL" id="DXDD01000027">
    <property type="protein sequence ID" value="HIY59482.1"/>
    <property type="molecule type" value="Genomic_DNA"/>
</dbReference>
<feature type="region of interest" description="Disordered" evidence="1">
    <location>
        <begin position="74"/>
        <end position="97"/>
    </location>
</feature>
<dbReference type="Proteomes" id="UP000824007">
    <property type="component" value="Unassembled WGS sequence"/>
</dbReference>
<feature type="transmembrane region" description="Helical" evidence="2">
    <location>
        <begin position="141"/>
        <end position="165"/>
    </location>
</feature>
<evidence type="ECO:0000256" key="2">
    <source>
        <dbReference type="SAM" id="Phobius"/>
    </source>
</evidence>
<evidence type="ECO:0000313" key="4">
    <source>
        <dbReference type="Proteomes" id="UP000824007"/>
    </source>
</evidence>
<feature type="transmembrane region" description="Helical" evidence="2">
    <location>
        <begin position="177"/>
        <end position="199"/>
    </location>
</feature>
<reference evidence="3" key="1">
    <citation type="journal article" date="2021" name="PeerJ">
        <title>Extensive microbial diversity within the chicken gut microbiome revealed by metagenomics and culture.</title>
        <authorList>
            <person name="Gilroy R."/>
            <person name="Ravi A."/>
            <person name="Getino M."/>
            <person name="Pursley I."/>
            <person name="Horton D.L."/>
            <person name="Alikhan N.F."/>
            <person name="Baker D."/>
            <person name="Gharbi K."/>
            <person name="Hall N."/>
            <person name="Watson M."/>
            <person name="Adriaenssens E.M."/>
            <person name="Foster-Nyarko E."/>
            <person name="Jarju S."/>
            <person name="Secka A."/>
            <person name="Antonio M."/>
            <person name="Oren A."/>
            <person name="Chaudhuri R.R."/>
            <person name="La Ragione R."/>
            <person name="Hildebrand F."/>
            <person name="Pallen M.J."/>
        </authorList>
    </citation>
    <scope>NUCLEOTIDE SEQUENCE</scope>
    <source>
        <strain evidence="3">ChiSxjej3B15-24422</strain>
    </source>
</reference>
<keyword evidence="2" id="KW-0812">Transmembrane</keyword>
<gene>
    <name evidence="3" type="ORF">H9831_02190</name>
</gene>
<feature type="compositionally biased region" description="Basic and acidic residues" evidence="1">
    <location>
        <begin position="74"/>
        <end position="93"/>
    </location>
</feature>
<name>A0A9D2C4R6_9FIRM</name>
<sequence length="385" mass="42642">METIRTYLENLFAQLPETPELVRLRDDMLRTMEDKYEELKSEGKSENEAVGIVISEFGNIDELLAELDLDGAGAERADTSGEAEASARREETSAGRTEAFAREAGASAGEPDFFSDGPEPFCPDPEQVDEIIRDKLRISRILSLGISLFLLGPALLLVVCALLSSSGLFRQPAGAQAGLILMLLPLAVCLILGLIFTIYGSSLQARCRFPKNILPTPSLKAHILTRREDFEPQYAVMTALAILFAIFSPVPLLFFLAAGAVGRTGLSVHEGCTGAFFLLLFLALSLYLFLTARAQKRVYALFLPEESQSGGVRKRVDARRLEEGLLKAILSSYWPFVFIVYFIVSFFTGLWAVSWLIYWPIAPMVQRVLYARLDSLKKKRNKGQA</sequence>
<dbReference type="InterPro" id="IPR047928">
    <property type="entry name" value="Perm_prefix_1"/>
</dbReference>
<protein>
    <submittedName>
        <fullName evidence="3">Uncharacterized protein</fullName>
    </submittedName>
</protein>
<accession>A0A9D2C4R6</accession>
<proteinExistence type="predicted"/>
<feature type="transmembrane region" description="Helical" evidence="2">
    <location>
        <begin position="273"/>
        <end position="290"/>
    </location>
</feature>
<evidence type="ECO:0000313" key="3">
    <source>
        <dbReference type="EMBL" id="HIY59482.1"/>
    </source>
</evidence>